<dbReference type="Proteomes" id="UP000053127">
    <property type="component" value="Unassembled WGS sequence"/>
</dbReference>
<dbReference type="STRING" id="67386.AQI95_41020"/>
<evidence type="ECO:0000313" key="2">
    <source>
        <dbReference type="Proteomes" id="UP000053127"/>
    </source>
</evidence>
<sequence>MAAGANVPVLIGAVPLFTVTSLTLNEGYQVARIAGSSLAQLVSPSTRTITVEAVLVGRTRLLVKKGLEALALTSRALAPAAAPAMNLAGIPVVCGMTISLDMQITALRFTQSNQKRDALDVSITLEHVPRSSVTAVLGEALDLALAAGMAAVPSVSGLEPAQRQLGGAL</sequence>
<name>A0A124HDY1_9ACTN</name>
<dbReference type="AlphaFoldDB" id="A0A124HDY1"/>
<organism evidence="1 2">
    <name type="scientific">Streptomyces yokosukanensis</name>
    <dbReference type="NCBI Taxonomy" id="67386"/>
    <lineage>
        <taxon>Bacteria</taxon>
        <taxon>Bacillati</taxon>
        <taxon>Actinomycetota</taxon>
        <taxon>Actinomycetes</taxon>
        <taxon>Kitasatosporales</taxon>
        <taxon>Streptomycetaceae</taxon>
        <taxon>Streptomyces</taxon>
    </lineage>
</organism>
<accession>A0A124HDY1</accession>
<keyword evidence="2" id="KW-1185">Reference proteome</keyword>
<reference evidence="1 2" key="1">
    <citation type="submission" date="2015-10" db="EMBL/GenBank/DDBJ databases">
        <title>Draft genome sequence of Streptomyces yokosukanensis DSM 40224, type strain for the species Streptomyces yokosukanensis.</title>
        <authorList>
            <person name="Ruckert C."/>
            <person name="Winkler A."/>
            <person name="Kalinowski J."/>
            <person name="Kampfer P."/>
            <person name="Glaeser S."/>
        </authorList>
    </citation>
    <scope>NUCLEOTIDE SEQUENCE [LARGE SCALE GENOMIC DNA]</scope>
    <source>
        <strain evidence="1 2">DSM 40224</strain>
    </source>
</reference>
<proteinExistence type="predicted"/>
<dbReference type="EMBL" id="LMWN01000073">
    <property type="protein sequence ID" value="KUM98991.1"/>
    <property type="molecule type" value="Genomic_DNA"/>
</dbReference>
<comment type="caution">
    <text evidence="1">The sequence shown here is derived from an EMBL/GenBank/DDBJ whole genome shotgun (WGS) entry which is preliminary data.</text>
</comment>
<gene>
    <name evidence="1" type="ORF">AQI95_41020</name>
</gene>
<evidence type="ECO:0000313" key="1">
    <source>
        <dbReference type="EMBL" id="KUM98991.1"/>
    </source>
</evidence>
<dbReference type="RefSeq" id="WP_067136157.1">
    <property type="nucleotide sequence ID" value="NZ_JBFACD010000033.1"/>
</dbReference>
<protein>
    <submittedName>
        <fullName evidence="1">Uncharacterized protein</fullName>
    </submittedName>
</protein>
<dbReference type="OrthoDB" id="4570773at2"/>